<dbReference type="RefSeq" id="WP_063703598.1">
    <property type="nucleotide sequence ID" value="NZ_LUUB01000079.1"/>
</dbReference>
<dbReference type="STRING" id="1505087.AYJ54_00835"/>
<accession>A0A176YFS5</accession>
<gene>
    <name evidence="1" type="ORF">AYJ54_00835</name>
</gene>
<dbReference type="EMBL" id="LUUB01000079">
    <property type="protein sequence ID" value="OAF05484.1"/>
    <property type="molecule type" value="Genomic_DNA"/>
</dbReference>
<evidence type="ECO:0000313" key="1">
    <source>
        <dbReference type="EMBL" id="OAF05484.1"/>
    </source>
</evidence>
<sequence>MSTALFAGSPLGYQDTIARIAEIDDMFENAKAWGSWMVSAANEREALVNSLKSRWGEEIQHKWLARTAGGGRTD</sequence>
<name>A0A176YFS5_9BRAD</name>
<comment type="caution">
    <text evidence="1">The sequence shown here is derived from an EMBL/GenBank/DDBJ whole genome shotgun (WGS) entry which is preliminary data.</text>
</comment>
<evidence type="ECO:0000313" key="2">
    <source>
        <dbReference type="Proteomes" id="UP000076959"/>
    </source>
</evidence>
<keyword evidence="2" id="KW-1185">Reference proteome</keyword>
<protein>
    <submittedName>
        <fullName evidence="1">Uncharacterized protein</fullName>
    </submittedName>
</protein>
<reference evidence="1 2" key="1">
    <citation type="submission" date="2016-03" db="EMBL/GenBank/DDBJ databases">
        <title>Draft Genome Sequence of the Strain BR 10245 (Bradyrhizobium sp.) isolated from nodules of Centrolobium paraense.</title>
        <authorList>
            <person name="Simoes-Araujo J.L.Sr."/>
            <person name="Barauna A.C."/>
            <person name="Silva K."/>
            <person name="Zilli J.E."/>
        </authorList>
    </citation>
    <scope>NUCLEOTIDE SEQUENCE [LARGE SCALE GENOMIC DNA]</scope>
    <source>
        <strain evidence="1 2">BR 10245</strain>
    </source>
</reference>
<dbReference type="OrthoDB" id="8266157at2"/>
<organism evidence="1 2">
    <name type="scientific">Bradyrhizobium centrolobii</name>
    <dbReference type="NCBI Taxonomy" id="1505087"/>
    <lineage>
        <taxon>Bacteria</taxon>
        <taxon>Pseudomonadati</taxon>
        <taxon>Pseudomonadota</taxon>
        <taxon>Alphaproteobacteria</taxon>
        <taxon>Hyphomicrobiales</taxon>
        <taxon>Nitrobacteraceae</taxon>
        <taxon>Bradyrhizobium</taxon>
    </lineage>
</organism>
<dbReference type="AlphaFoldDB" id="A0A176YFS5"/>
<proteinExistence type="predicted"/>
<dbReference type="Proteomes" id="UP000076959">
    <property type="component" value="Unassembled WGS sequence"/>
</dbReference>